<protein>
    <submittedName>
        <fullName evidence="2">Uncharacterized protein</fullName>
    </submittedName>
</protein>
<evidence type="ECO:0000313" key="3">
    <source>
        <dbReference type="Proteomes" id="UP000298138"/>
    </source>
</evidence>
<reference evidence="2 3" key="1">
    <citation type="submission" date="2019-04" db="EMBL/GenBank/DDBJ databases">
        <title>Comparative genomics and transcriptomics to analyze fruiting body development in filamentous ascomycetes.</title>
        <authorList>
            <consortium name="DOE Joint Genome Institute"/>
            <person name="Lutkenhaus R."/>
            <person name="Traeger S."/>
            <person name="Breuer J."/>
            <person name="Kuo A."/>
            <person name="Lipzen A."/>
            <person name="Pangilinan J."/>
            <person name="Dilworth D."/>
            <person name="Sandor L."/>
            <person name="Poggeler S."/>
            <person name="Barry K."/>
            <person name="Grigoriev I.V."/>
            <person name="Nowrousian M."/>
        </authorList>
    </citation>
    <scope>NUCLEOTIDE SEQUENCE [LARGE SCALE GENOMIC DNA]</scope>
    <source>
        <strain evidence="2 3">CBS 389.68</strain>
    </source>
</reference>
<gene>
    <name evidence="2" type="ORF">EX30DRAFT_395391</name>
</gene>
<keyword evidence="3" id="KW-1185">Reference proteome</keyword>
<feature type="region of interest" description="Disordered" evidence="1">
    <location>
        <begin position="278"/>
        <end position="305"/>
    </location>
</feature>
<dbReference type="InParanoid" id="A0A4S2MY88"/>
<dbReference type="EMBL" id="ML220118">
    <property type="protein sequence ID" value="TGZ81566.1"/>
    <property type="molecule type" value="Genomic_DNA"/>
</dbReference>
<dbReference type="AlphaFoldDB" id="A0A4S2MY88"/>
<evidence type="ECO:0000256" key="1">
    <source>
        <dbReference type="SAM" id="MobiDB-lite"/>
    </source>
</evidence>
<evidence type="ECO:0000313" key="2">
    <source>
        <dbReference type="EMBL" id="TGZ81566.1"/>
    </source>
</evidence>
<name>A0A4S2MY88_9PEZI</name>
<proteinExistence type="predicted"/>
<dbReference type="Proteomes" id="UP000298138">
    <property type="component" value="Unassembled WGS sequence"/>
</dbReference>
<sequence length="305" mass="34895">MKNTSDNSALPLNPTSTAQTFTTRYIPAEMKISDPFGRYDPDEDEAAGNAVTFGTVTQGQTTVPIIVGRRQRGFSNLGNVDETPELADPRLYPAGVIYHGNDAALETDATFMDKIFEYRICTLRPETLKGDAWYEVKKYWIPFCDIARTLEMKPATKIDPYIIDLAFGVGLHYIRYRLCLWASAKETSFAHPEFLDKAKSERWLQEEGHCSHKELLDFINIMKSRYLKEPRYISKKRPFSDFGPCDGLALMKELEQHWSERVRQAISHGLFPAASTIRRGSEPVSPKSGWGARVRQFRRRTNEDR</sequence>
<accession>A0A4S2MY88</accession>
<organism evidence="2 3">
    <name type="scientific">Ascodesmis nigricans</name>
    <dbReference type="NCBI Taxonomy" id="341454"/>
    <lineage>
        <taxon>Eukaryota</taxon>
        <taxon>Fungi</taxon>
        <taxon>Dikarya</taxon>
        <taxon>Ascomycota</taxon>
        <taxon>Pezizomycotina</taxon>
        <taxon>Pezizomycetes</taxon>
        <taxon>Pezizales</taxon>
        <taxon>Ascodesmidaceae</taxon>
        <taxon>Ascodesmis</taxon>
    </lineage>
</organism>